<feature type="transmembrane region" description="Helical" evidence="1">
    <location>
        <begin position="268"/>
        <end position="286"/>
    </location>
</feature>
<evidence type="ECO:0000313" key="3">
    <source>
        <dbReference type="Proteomes" id="UP000663722"/>
    </source>
</evidence>
<keyword evidence="1" id="KW-1133">Transmembrane helix</keyword>
<feature type="transmembrane region" description="Helical" evidence="1">
    <location>
        <begin position="101"/>
        <end position="126"/>
    </location>
</feature>
<keyword evidence="1" id="KW-0472">Membrane</keyword>
<feature type="transmembrane region" description="Helical" evidence="1">
    <location>
        <begin position="204"/>
        <end position="228"/>
    </location>
</feature>
<proteinExistence type="predicted"/>
<sequence length="560" mass="65246">MAHRGKRAFEITDEAVHLLRLSPFSLLSVYYIGTLPFILGLLYFWGDMSRNAFAREYCAVSSFGIAILFVWMKCWQAAFLVHVRSQISRKPMPHWSFRRMMSLAVTQTIIQPTGFIVLPVALMLTIPFGWCYAFYQNVSAEDDGEFQDTKQICKKAWEQARRWPRQNHILLFVFFLFGSFIFLNLAVTVFLLPRMLKTLLGIETLFTMSGLSVLNTTFLAAIFSITYLCMDPLVKTVYALRCFYGSSLKSGEDLKVELKNFSLYGKKLVMILLFFSWMPNAALGGMENGEWRMENGNLNSQFSILHSQFSKTISSKELDQSINKIMSQRKFTWRMPREEIREAYEPPGPFESLMNWIIKKIKSFGKTVKRLINSVLKRLDQLLPDNHRIRELRAASDWMPSVRNIFLTLLVLLTCILAIFFWLTRRKRKKTEVKTVSKAIPSAPDLTDDEIRADDLPADRWLLMAKELLEKGELRMAVRAFYLATLAHLAEHEMITIAKYKSNRDYQQELYRRAHEKQALLSLFLTCVQVFDKVWYGMYEVNQKDVSLFAENYEKLKLEI</sequence>
<reference evidence="2" key="1">
    <citation type="journal article" date="2021" name="Microb. Physiol.">
        <title>Proteogenomic Insights into the Physiology of Marine, Sulfate-Reducing, Filamentous Desulfonema limicola and Desulfonema magnum.</title>
        <authorList>
            <person name="Schnaars V."/>
            <person name="Wohlbrand L."/>
            <person name="Scheve S."/>
            <person name="Hinrichs C."/>
            <person name="Reinhardt R."/>
            <person name="Rabus R."/>
        </authorList>
    </citation>
    <scope>NUCLEOTIDE SEQUENCE</scope>
    <source>
        <strain evidence="2">4be13</strain>
    </source>
</reference>
<feature type="transmembrane region" description="Helical" evidence="1">
    <location>
        <begin position="169"/>
        <end position="192"/>
    </location>
</feature>
<feature type="transmembrane region" description="Helical" evidence="1">
    <location>
        <begin position="24"/>
        <end position="45"/>
    </location>
</feature>
<dbReference type="AlphaFoldDB" id="A0A975BMY1"/>
<protein>
    <recommendedName>
        <fullName evidence="4">DUF4129 domain-containing protein</fullName>
    </recommendedName>
</protein>
<gene>
    <name evidence="2" type="ORF">dnm_047160</name>
</gene>
<accession>A0A975BMY1</accession>
<evidence type="ECO:0000313" key="2">
    <source>
        <dbReference type="EMBL" id="QTA88669.1"/>
    </source>
</evidence>
<evidence type="ECO:0008006" key="4">
    <source>
        <dbReference type="Google" id="ProtNLM"/>
    </source>
</evidence>
<dbReference type="Proteomes" id="UP000663722">
    <property type="component" value="Chromosome"/>
</dbReference>
<feature type="transmembrane region" description="Helical" evidence="1">
    <location>
        <begin position="405"/>
        <end position="424"/>
    </location>
</feature>
<name>A0A975BMY1_9BACT</name>
<organism evidence="2 3">
    <name type="scientific">Desulfonema magnum</name>
    <dbReference type="NCBI Taxonomy" id="45655"/>
    <lineage>
        <taxon>Bacteria</taxon>
        <taxon>Pseudomonadati</taxon>
        <taxon>Thermodesulfobacteriota</taxon>
        <taxon>Desulfobacteria</taxon>
        <taxon>Desulfobacterales</taxon>
        <taxon>Desulfococcaceae</taxon>
        <taxon>Desulfonema</taxon>
    </lineage>
</organism>
<evidence type="ECO:0000256" key="1">
    <source>
        <dbReference type="SAM" id="Phobius"/>
    </source>
</evidence>
<dbReference type="EMBL" id="CP061800">
    <property type="protein sequence ID" value="QTA88669.1"/>
    <property type="molecule type" value="Genomic_DNA"/>
</dbReference>
<keyword evidence="3" id="KW-1185">Reference proteome</keyword>
<keyword evidence="1" id="KW-0812">Transmembrane</keyword>
<feature type="transmembrane region" description="Helical" evidence="1">
    <location>
        <begin position="57"/>
        <end position="81"/>
    </location>
</feature>
<dbReference type="KEGG" id="dmm:dnm_047160"/>
<dbReference type="RefSeq" id="WP_207683332.1">
    <property type="nucleotide sequence ID" value="NZ_CP061800.1"/>
</dbReference>